<gene>
    <name evidence="1" type="ORF">ACFR9U_18130</name>
</gene>
<dbReference type="Pfam" id="PF19133">
    <property type="entry name" value="DUF5816"/>
    <property type="match status" value="1"/>
</dbReference>
<evidence type="ECO:0000313" key="2">
    <source>
        <dbReference type="Proteomes" id="UP001597119"/>
    </source>
</evidence>
<sequence length="79" mass="9025">MQARTTQDGETLYVDHEAVERGSKGPFYVVYTSSSRDEKWGYFCSNCESFDTAMDAMGRIECNGCRNLRKADEWDAAHE</sequence>
<reference evidence="1 2" key="1">
    <citation type="journal article" date="2019" name="Int. J. Syst. Evol. Microbiol.">
        <title>The Global Catalogue of Microorganisms (GCM) 10K type strain sequencing project: providing services to taxonomists for standard genome sequencing and annotation.</title>
        <authorList>
            <consortium name="The Broad Institute Genomics Platform"/>
            <consortium name="The Broad Institute Genome Sequencing Center for Infectious Disease"/>
            <person name="Wu L."/>
            <person name="Ma J."/>
        </authorList>
    </citation>
    <scope>NUCLEOTIDE SEQUENCE [LARGE SCALE GENOMIC DNA]</scope>
    <source>
        <strain evidence="1 2">CGMCC 1.12125</strain>
    </source>
</reference>
<name>A0ABD6CF75_9EURY</name>
<keyword evidence="2" id="KW-1185">Reference proteome</keyword>
<dbReference type="RefSeq" id="WP_247378553.1">
    <property type="nucleotide sequence ID" value="NZ_JALLGV010000005.1"/>
</dbReference>
<protein>
    <submittedName>
        <fullName evidence="1">DUF5816 domain-containing protein</fullName>
    </submittedName>
</protein>
<dbReference type="AlphaFoldDB" id="A0ABD6CF75"/>
<comment type="caution">
    <text evidence="1">The sequence shown here is derived from an EMBL/GenBank/DDBJ whole genome shotgun (WGS) entry which is preliminary data.</text>
</comment>
<dbReference type="EMBL" id="JBHUDJ010000014">
    <property type="protein sequence ID" value="MFD1588900.1"/>
    <property type="molecule type" value="Genomic_DNA"/>
</dbReference>
<dbReference type="Proteomes" id="UP001597119">
    <property type="component" value="Unassembled WGS sequence"/>
</dbReference>
<proteinExistence type="predicted"/>
<evidence type="ECO:0000313" key="1">
    <source>
        <dbReference type="EMBL" id="MFD1588900.1"/>
    </source>
</evidence>
<dbReference type="InterPro" id="IPR043854">
    <property type="entry name" value="DUF5816"/>
</dbReference>
<organism evidence="1 2">
    <name type="scientific">Halorientalis brevis</name>
    <dbReference type="NCBI Taxonomy" id="1126241"/>
    <lineage>
        <taxon>Archaea</taxon>
        <taxon>Methanobacteriati</taxon>
        <taxon>Methanobacteriota</taxon>
        <taxon>Stenosarchaea group</taxon>
        <taxon>Halobacteria</taxon>
        <taxon>Halobacteriales</taxon>
        <taxon>Haloarculaceae</taxon>
        <taxon>Halorientalis</taxon>
    </lineage>
</organism>
<accession>A0ABD6CF75</accession>